<dbReference type="RefSeq" id="WP_104354204.1">
    <property type="nucleotide sequence ID" value="NZ_CP028130.1"/>
</dbReference>
<name>A0AAD1ELG2_9MICO</name>
<gene>
    <name evidence="1" type="ORF">C7V51_03285</name>
</gene>
<evidence type="ECO:0000313" key="1">
    <source>
        <dbReference type="EMBL" id="AZZ55018.1"/>
    </source>
</evidence>
<organism evidence="1 2">
    <name type="scientific">Rathayibacter iranicus</name>
    <dbReference type="NCBI Taxonomy" id="59737"/>
    <lineage>
        <taxon>Bacteria</taxon>
        <taxon>Bacillati</taxon>
        <taxon>Actinomycetota</taxon>
        <taxon>Actinomycetes</taxon>
        <taxon>Micrococcales</taxon>
        <taxon>Microbacteriaceae</taxon>
        <taxon>Rathayibacter</taxon>
    </lineage>
</organism>
<dbReference type="EMBL" id="CP028130">
    <property type="protein sequence ID" value="AZZ55018.1"/>
    <property type="molecule type" value="Genomic_DNA"/>
</dbReference>
<sequence length="104" mass="10649">MLLTMMTGWVVGAPEPLDPRTDAGRVVFSCLIEQPDGADAVVYAICGGHAAITTLATVRVGDLVSVSGTARLLSAPGSGDRAWVTVEIEAAETTVLVSRPVAVA</sequence>
<dbReference type="AlphaFoldDB" id="A0AAD1ELG2"/>
<accession>A0AAD1ELG2</accession>
<dbReference type="Proteomes" id="UP000283946">
    <property type="component" value="Chromosome"/>
</dbReference>
<dbReference type="KEGG" id="ria:C7V51_03285"/>
<proteinExistence type="predicted"/>
<evidence type="ECO:0000313" key="2">
    <source>
        <dbReference type="Proteomes" id="UP000283946"/>
    </source>
</evidence>
<reference evidence="1 2" key="1">
    <citation type="submission" date="2018-03" db="EMBL/GenBank/DDBJ databases">
        <title>Bacteriophage NCPPB3778 and a type I-E CRISPR drive the evolution of the US Biological Select Agent, Rathayibacter toxicus.</title>
        <authorList>
            <person name="Davis E.W.II."/>
            <person name="Tabima J.F."/>
            <person name="Weisberg A.J."/>
            <person name="Dantas Lopes L."/>
            <person name="Wiseman M.S."/>
            <person name="Wiseman M.S."/>
            <person name="Pupko T."/>
            <person name="Belcher M.S."/>
            <person name="Sechler A.J."/>
            <person name="Tancos M.A."/>
            <person name="Schroeder B.K."/>
            <person name="Murray T.D."/>
            <person name="Luster D.G."/>
            <person name="Schneider W.L."/>
            <person name="Rogers E."/>
            <person name="Andreote F.D."/>
            <person name="Grunwald N.J."/>
            <person name="Putnam M.L."/>
            <person name="Chang J.H."/>
        </authorList>
    </citation>
    <scope>NUCLEOTIDE SEQUENCE [LARGE SCALE GENOMIC DNA]</scope>
    <source>
        <strain evidence="1 2">NCCPB 2253</strain>
    </source>
</reference>
<protein>
    <submittedName>
        <fullName evidence="1">Uncharacterized protein</fullName>
    </submittedName>
</protein>